<dbReference type="EMBL" id="CP118224">
    <property type="protein sequence ID" value="WMC09553.1"/>
    <property type="molecule type" value="Genomic_DNA"/>
</dbReference>
<keyword evidence="2" id="KW-1185">Reference proteome</keyword>
<protein>
    <submittedName>
        <fullName evidence="1">Uncharacterized protein</fullName>
    </submittedName>
</protein>
<organism evidence="1 2">
    <name type="scientific">Oceanimonas pelagia</name>
    <dbReference type="NCBI Taxonomy" id="3028314"/>
    <lineage>
        <taxon>Bacteria</taxon>
        <taxon>Pseudomonadati</taxon>
        <taxon>Pseudomonadota</taxon>
        <taxon>Gammaproteobacteria</taxon>
        <taxon>Aeromonadales</taxon>
        <taxon>Aeromonadaceae</taxon>
        <taxon>Oceanimonas</taxon>
    </lineage>
</organism>
<name>A0AA50KL68_9GAMM</name>
<dbReference type="Proteomes" id="UP001223802">
    <property type="component" value="Chromosome"/>
</dbReference>
<dbReference type="AlphaFoldDB" id="A0AA50KL68"/>
<reference evidence="1 2" key="1">
    <citation type="submission" date="2023-02" db="EMBL/GenBank/DDBJ databases">
        <title>Complete genome sequence of a novel bacterium Oceanimonas sp. NTOU-MSR1 isolated from marine coast sediment.</title>
        <authorList>
            <person name="Yang H.-T."/>
            <person name="Chen Y.-L."/>
            <person name="Ho Y.-N."/>
        </authorList>
    </citation>
    <scope>NUCLEOTIDE SEQUENCE [LARGE SCALE GENOMIC DNA]</scope>
    <source>
        <strain evidence="1 2">NTOU-MSR1</strain>
    </source>
</reference>
<proteinExistence type="predicted"/>
<evidence type="ECO:0000313" key="2">
    <source>
        <dbReference type="Proteomes" id="UP001223802"/>
    </source>
</evidence>
<sequence>MQCASPTELAQAMGQLSPEDLAQVLQRAAVFNRIISEENAKTIPDYQSLMMAYAGLDALAEEFDLPKTYDFGKVKAEMYLKTTAPTTLQ</sequence>
<dbReference type="KEGG" id="ope:PU634_10535"/>
<gene>
    <name evidence="1" type="ORF">PU634_10535</name>
</gene>
<accession>A0AA50KL68</accession>
<dbReference type="RefSeq" id="WP_306760748.1">
    <property type="nucleotide sequence ID" value="NZ_CP118224.1"/>
</dbReference>
<evidence type="ECO:0000313" key="1">
    <source>
        <dbReference type="EMBL" id="WMC09553.1"/>
    </source>
</evidence>